<evidence type="ECO:0000256" key="8">
    <source>
        <dbReference type="SAM" id="MobiDB-lite"/>
    </source>
</evidence>
<reference evidence="9" key="3">
    <citation type="submission" date="2025-09" db="UniProtKB">
        <authorList>
            <consortium name="Ensembl"/>
        </authorList>
    </citation>
    <scope>IDENTIFICATION</scope>
</reference>
<keyword evidence="5 7" id="KW-1133">Transmembrane helix</keyword>
<evidence type="ECO:0000256" key="2">
    <source>
        <dbReference type="ARBA" id="ARBA00008789"/>
    </source>
</evidence>
<accession>A0A087X3N2</accession>
<reference evidence="10" key="1">
    <citation type="submission" date="2013-10" db="EMBL/GenBank/DDBJ databases">
        <authorList>
            <person name="Schartl M."/>
            <person name="Warren W."/>
        </authorList>
    </citation>
    <scope>NUCLEOTIDE SEQUENCE [LARGE SCALE GENOMIC DNA]</scope>
    <source>
        <strain evidence="10">female</strain>
    </source>
</reference>
<dbReference type="RefSeq" id="XP_007576522.1">
    <property type="nucleotide sequence ID" value="XM_007576460.2"/>
</dbReference>
<dbReference type="GO" id="GO:0005886">
    <property type="term" value="C:plasma membrane"/>
    <property type="evidence" value="ECO:0007669"/>
    <property type="project" value="UniProtKB-SubCell"/>
</dbReference>
<evidence type="ECO:0000256" key="4">
    <source>
        <dbReference type="ARBA" id="ARBA00022692"/>
    </source>
</evidence>
<keyword evidence="4 7" id="KW-0812">Transmembrane</keyword>
<evidence type="ECO:0000256" key="1">
    <source>
        <dbReference type="ARBA" id="ARBA00004651"/>
    </source>
</evidence>
<feature type="transmembrane region" description="Helical" evidence="7">
    <location>
        <begin position="483"/>
        <end position="500"/>
    </location>
</feature>
<dbReference type="OrthoDB" id="8441372at2759"/>
<dbReference type="GeneID" id="103154966"/>
<evidence type="ECO:0000256" key="3">
    <source>
        <dbReference type="ARBA" id="ARBA00022475"/>
    </source>
</evidence>
<evidence type="ECO:0000256" key="6">
    <source>
        <dbReference type="ARBA" id="ARBA00023136"/>
    </source>
</evidence>
<evidence type="ECO:0000313" key="10">
    <source>
        <dbReference type="Proteomes" id="UP000028760"/>
    </source>
</evidence>
<name>A0A087X3N2_POEFO</name>
<keyword evidence="6 7" id="KW-0472">Membrane</keyword>
<dbReference type="eggNOG" id="KOG4790">
    <property type="taxonomic scope" value="Eukaryota"/>
</dbReference>
<dbReference type="GeneTree" id="ENSGT00940000170176"/>
<dbReference type="OMA" id="MMTNLER"/>
<dbReference type="InterPro" id="IPR050895">
    <property type="entry name" value="XK-related_scramblase"/>
</dbReference>
<reference evidence="9" key="2">
    <citation type="submission" date="2025-08" db="UniProtKB">
        <authorList>
            <consortium name="Ensembl"/>
        </authorList>
    </citation>
    <scope>IDENTIFICATION</scope>
</reference>
<comment type="similarity">
    <text evidence="2 7">Belongs to the XK family.</text>
</comment>
<dbReference type="Pfam" id="PF09815">
    <property type="entry name" value="XK-related"/>
    <property type="match status" value="1"/>
</dbReference>
<feature type="region of interest" description="Disordered" evidence="8">
    <location>
        <begin position="1"/>
        <end position="20"/>
    </location>
</feature>
<dbReference type="GO" id="GO:0070782">
    <property type="term" value="P:phosphatidylserine exposure on apoptotic cell surface"/>
    <property type="evidence" value="ECO:0007669"/>
    <property type="project" value="TreeGrafter"/>
</dbReference>
<dbReference type="GO" id="GO:1902742">
    <property type="term" value="P:apoptotic process involved in development"/>
    <property type="evidence" value="ECO:0007669"/>
    <property type="project" value="TreeGrafter"/>
</dbReference>
<dbReference type="STRING" id="48698.ENSPFOP00000000385"/>
<feature type="transmembrane region" description="Helical" evidence="7">
    <location>
        <begin position="314"/>
        <end position="340"/>
    </location>
</feature>
<proteinExistence type="inferred from homology"/>
<organism evidence="9 10">
    <name type="scientific">Poecilia formosa</name>
    <name type="common">Amazon molly</name>
    <name type="synonym">Limia formosa</name>
    <dbReference type="NCBI Taxonomy" id="48698"/>
    <lineage>
        <taxon>Eukaryota</taxon>
        <taxon>Metazoa</taxon>
        <taxon>Chordata</taxon>
        <taxon>Craniata</taxon>
        <taxon>Vertebrata</taxon>
        <taxon>Euteleostomi</taxon>
        <taxon>Actinopterygii</taxon>
        <taxon>Neopterygii</taxon>
        <taxon>Teleostei</taxon>
        <taxon>Neoteleostei</taxon>
        <taxon>Acanthomorphata</taxon>
        <taxon>Ovalentaria</taxon>
        <taxon>Atherinomorphae</taxon>
        <taxon>Cyprinodontiformes</taxon>
        <taxon>Poeciliidae</taxon>
        <taxon>Poeciliinae</taxon>
        <taxon>Poecilia</taxon>
    </lineage>
</organism>
<dbReference type="PANTHER" id="PTHR16024:SF19">
    <property type="entry name" value="XK-RELATED PROTEIN"/>
    <property type="match status" value="1"/>
</dbReference>
<keyword evidence="10" id="KW-1185">Reference proteome</keyword>
<protein>
    <recommendedName>
        <fullName evidence="7">XK-related protein</fullName>
    </recommendedName>
</protein>
<comment type="subcellular location">
    <subcellularLocation>
        <location evidence="1">Cell membrane</location>
        <topology evidence="1">Multi-pass membrane protein</topology>
    </subcellularLocation>
    <subcellularLocation>
        <location evidence="7">Membrane</location>
        <topology evidence="7">Multi-pass membrane protein</topology>
    </subcellularLocation>
</comment>
<feature type="transmembrane region" description="Helical" evidence="7">
    <location>
        <begin position="131"/>
        <end position="156"/>
    </location>
</feature>
<dbReference type="Ensembl" id="ENSPFOT00000000386.2">
    <property type="protein sequence ID" value="ENSPFOP00000000385.2"/>
    <property type="gene ID" value="ENSPFOG00000000423.2"/>
</dbReference>
<dbReference type="PANTHER" id="PTHR16024">
    <property type="entry name" value="XK-RELATED PROTEIN"/>
    <property type="match status" value="1"/>
</dbReference>
<evidence type="ECO:0000256" key="5">
    <source>
        <dbReference type="ARBA" id="ARBA00022989"/>
    </source>
</evidence>
<dbReference type="EMBL" id="AYCK01017569">
    <property type="status" value="NOT_ANNOTATED_CDS"/>
    <property type="molecule type" value="Genomic_DNA"/>
</dbReference>
<feature type="transmembrane region" description="Helical" evidence="7">
    <location>
        <begin position="220"/>
        <end position="242"/>
    </location>
</feature>
<feature type="transmembrane region" description="Helical" evidence="7">
    <location>
        <begin position="386"/>
        <end position="409"/>
    </location>
</feature>
<sequence>MVQASSRVKPPVGLKGGGLQSDRLDQEWVEFLQKPFTVSCSGISAAAMAEARPSLSIEELSDDRPPSHSEESPDQDETSSSPTGWSFIKSCMGKPKSIWSFFLDLLGLLLFLLDIVLDFKTLVMFGLNREYGYFAVLLILLVGSAVLTHTFSWLWYKGDEFAMMTNLERILYPNLGFLHIFHLGIYTRHAAIATASMENVRFQSEKLKKIIKYRKQDQRILGIFEVYSESAPQVVLMLSIALSDDGWTPTVLTVRKILVSFVSIIFSEVKYYKSVMSCLSETNQYWCCSCTTVMRFAIIFLWKLLLVLSRLVALALFASVEPCFIFTHFVCSWLLLFFVASYIETKQEDSVFRKSTVEKWLFRGTVALIWYFSWFSGVVKRRTSKLMLFYHLYMLVDIWVLCGLWYWGISSNPLHLEISSLNIAIFAGSVPVFYLIGLFWKAIYFYGLHPDVEENKLEEDKKEEKEKEEKRDKWMCVKKQKQLIFMKIIFYLFYLLPGFSKCFKNLESGPSEPPCSNRRMEVLAKSFYIKQADKL</sequence>
<feature type="region of interest" description="Disordered" evidence="8">
    <location>
        <begin position="59"/>
        <end position="82"/>
    </location>
</feature>
<feature type="transmembrane region" description="Helical" evidence="7">
    <location>
        <begin position="421"/>
        <end position="440"/>
    </location>
</feature>
<dbReference type="AlphaFoldDB" id="A0A087X3N2"/>
<keyword evidence="3" id="KW-1003">Cell membrane</keyword>
<feature type="compositionally biased region" description="Basic and acidic residues" evidence="8">
    <location>
        <begin position="62"/>
        <end position="71"/>
    </location>
</feature>
<feature type="transmembrane region" description="Helical" evidence="7">
    <location>
        <begin position="98"/>
        <end position="119"/>
    </location>
</feature>
<dbReference type="InterPro" id="IPR018629">
    <property type="entry name" value="XK-rel"/>
</dbReference>
<dbReference type="GO" id="GO:0043652">
    <property type="term" value="P:engulfment of apoptotic cell"/>
    <property type="evidence" value="ECO:0007669"/>
    <property type="project" value="TreeGrafter"/>
</dbReference>
<evidence type="ECO:0000256" key="7">
    <source>
        <dbReference type="RuleBase" id="RU910716"/>
    </source>
</evidence>
<feature type="transmembrane region" description="Helical" evidence="7">
    <location>
        <begin position="360"/>
        <end position="379"/>
    </location>
</feature>
<dbReference type="KEGG" id="pfor:103154966"/>
<dbReference type="Proteomes" id="UP000028760">
    <property type="component" value="Unassembled WGS sequence"/>
</dbReference>
<evidence type="ECO:0000313" key="9">
    <source>
        <dbReference type="Ensembl" id="ENSPFOP00000000385.2"/>
    </source>
</evidence>